<evidence type="ECO:0000259" key="9">
    <source>
        <dbReference type="Pfam" id="PF12804"/>
    </source>
</evidence>
<keyword evidence="3 8" id="KW-0479">Metal-binding</keyword>
<reference evidence="11" key="1">
    <citation type="journal article" date="2019" name="Int. J. Syst. Evol. Microbiol.">
        <title>The Global Catalogue of Microorganisms (GCM) 10K type strain sequencing project: providing services to taxonomists for standard genome sequencing and annotation.</title>
        <authorList>
            <consortium name="The Broad Institute Genomics Platform"/>
            <consortium name="The Broad Institute Genome Sequencing Center for Infectious Disease"/>
            <person name="Wu L."/>
            <person name="Ma J."/>
        </authorList>
    </citation>
    <scope>NUCLEOTIDE SEQUENCE [LARGE SCALE GENOMIC DNA]</scope>
    <source>
        <strain evidence="11">CGMCC 1.15474</strain>
    </source>
</reference>
<keyword evidence="7 8" id="KW-0501">Molybdenum cofactor biosynthesis</keyword>
<gene>
    <name evidence="8" type="primary">mobA</name>
    <name evidence="10" type="ORF">ACFSKK_05070</name>
</gene>
<dbReference type="InterPro" id="IPR013482">
    <property type="entry name" value="Molybde_CF_guanTrfase"/>
</dbReference>
<dbReference type="RefSeq" id="WP_247341399.1">
    <property type="nucleotide sequence ID" value="NZ_CP095550.1"/>
</dbReference>
<comment type="catalytic activity">
    <reaction evidence="8">
        <text>Mo-molybdopterin + GTP + H(+) = Mo-molybdopterin guanine dinucleotide + diphosphate</text>
        <dbReference type="Rhea" id="RHEA:34243"/>
        <dbReference type="ChEBI" id="CHEBI:15378"/>
        <dbReference type="ChEBI" id="CHEBI:33019"/>
        <dbReference type="ChEBI" id="CHEBI:37565"/>
        <dbReference type="ChEBI" id="CHEBI:71302"/>
        <dbReference type="ChEBI" id="CHEBI:71310"/>
        <dbReference type="EC" id="2.7.7.77"/>
    </reaction>
</comment>
<dbReference type="EC" id="2.7.7.77" evidence="8"/>
<comment type="domain">
    <text evidence="8">The N-terminal domain determines nucleotide recognition and specific binding, while the C-terminal domain determines the specific binding to the target protein.</text>
</comment>
<dbReference type="SUPFAM" id="SSF53448">
    <property type="entry name" value="Nucleotide-diphospho-sugar transferases"/>
    <property type="match status" value="1"/>
</dbReference>
<keyword evidence="11" id="KW-1185">Reference proteome</keyword>
<keyword evidence="1 8" id="KW-0963">Cytoplasm</keyword>
<feature type="binding site" evidence="8">
    <location>
        <position position="100"/>
    </location>
    <ligand>
        <name>GTP</name>
        <dbReference type="ChEBI" id="CHEBI:37565"/>
    </ligand>
</feature>
<dbReference type="HAMAP" id="MF_00316">
    <property type="entry name" value="MobA"/>
    <property type="match status" value="1"/>
</dbReference>
<evidence type="ECO:0000256" key="5">
    <source>
        <dbReference type="ARBA" id="ARBA00022842"/>
    </source>
</evidence>
<evidence type="ECO:0000256" key="7">
    <source>
        <dbReference type="ARBA" id="ARBA00023150"/>
    </source>
</evidence>
<comment type="subcellular location">
    <subcellularLocation>
        <location evidence="8">Cytoplasm</location>
    </subcellularLocation>
</comment>
<dbReference type="Gene3D" id="3.90.550.10">
    <property type="entry name" value="Spore Coat Polysaccharide Biosynthesis Protein SpsA, Chain A"/>
    <property type="match status" value="1"/>
</dbReference>
<sequence length="203" mass="22920">MIETLGVLLAGGQSRRFGSPKAFATYKGKEFWEYSLQALKSSTESQAIISHPSLIEKFKKQTNIKVLYDDPIVQGKGPLAGIYTAMKDEKAEWFVFLSCDIPLITDKVLSTLLTYRSEGAKIIIPKINGELHPLIGIYHYSIQSVVEKQLLNNELKMMSLFEKVPVYYVLQHQLGVESKIFSNINSPNDYVEILKNDKIAESD</sequence>
<feature type="binding site" evidence="8">
    <location>
        <position position="100"/>
    </location>
    <ligand>
        <name>Mg(2+)</name>
        <dbReference type="ChEBI" id="CHEBI:18420"/>
    </ligand>
</feature>
<dbReference type="CDD" id="cd02503">
    <property type="entry name" value="MobA"/>
    <property type="match status" value="1"/>
</dbReference>
<keyword evidence="2 8" id="KW-0808">Transferase</keyword>
<dbReference type="PANTHER" id="PTHR19136:SF81">
    <property type="entry name" value="MOLYBDENUM COFACTOR GUANYLYLTRANSFERASE"/>
    <property type="match status" value="1"/>
</dbReference>
<evidence type="ECO:0000256" key="8">
    <source>
        <dbReference type="HAMAP-Rule" id="MF_00316"/>
    </source>
</evidence>
<feature type="binding site" evidence="8">
    <location>
        <position position="21"/>
    </location>
    <ligand>
        <name>GTP</name>
        <dbReference type="ChEBI" id="CHEBI:37565"/>
    </ligand>
</feature>
<dbReference type="Proteomes" id="UP001597318">
    <property type="component" value="Unassembled WGS sequence"/>
</dbReference>
<evidence type="ECO:0000256" key="3">
    <source>
        <dbReference type="ARBA" id="ARBA00022723"/>
    </source>
</evidence>
<keyword evidence="6 8" id="KW-0342">GTP-binding</keyword>
<dbReference type="InterPro" id="IPR025877">
    <property type="entry name" value="MobA-like_NTP_Trfase"/>
</dbReference>
<protein>
    <recommendedName>
        <fullName evidence="8">Probable molybdenum cofactor guanylyltransferase</fullName>
        <shortName evidence="8">MoCo guanylyltransferase</shortName>
        <ecNumber evidence="8">2.7.7.77</ecNumber>
    </recommendedName>
    <alternativeName>
        <fullName evidence="8">GTP:molybdopterin guanylyltransferase</fullName>
    </alternativeName>
    <alternativeName>
        <fullName evidence="8">Mo-MPT guanylyltransferase</fullName>
    </alternativeName>
    <alternativeName>
        <fullName evidence="8">Molybdopterin guanylyltransferase</fullName>
    </alternativeName>
    <alternativeName>
        <fullName evidence="8">Molybdopterin-guanine dinucleotide synthase</fullName>
        <shortName evidence="8">MGD synthase</shortName>
    </alternativeName>
</protein>
<comment type="caution">
    <text evidence="8">Lacks conserved residue(s) required for the propagation of feature annotation.</text>
</comment>
<name>A0ABW5BU10_9BACI</name>
<dbReference type="Pfam" id="PF12804">
    <property type="entry name" value="NTP_transf_3"/>
    <property type="match status" value="1"/>
</dbReference>
<comment type="caution">
    <text evidence="10">The sequence shown here is derived from an EMBL/GenBank/DDBJ whole genome shotgun (WGS) entry which is preliminary data.</text>
</comment>
<evidence type="ECO:0000256" key="2">
    <source>
        <dbReference type="ARBA" id="ARBA00022679"/>
    </source>
</evidence>
<comment type="similarity">
    <text evidence="8">Belongs to the MobA family.</text>
</comment>
<evidence type="ECO:0000256" key="1">
    <source>
        <dbReference type="ARBA" id="ARBA00022490"/>
    </source>
</evidence>
<feature type="domain" description="MobA-like NTP transferase" evidence="9">
    <location>
        <begin position="6"/>
        <end position="154"/>
    </location>
</feature>
<organism evidence="10 11">
    <name type="scientific">Metabacillus endolithicus</name>
    <dbReference type="NCBI Taxonomy" id="1535204"/>
    <lineage>
        <taxon>Bacteria</taxon>
        <taxon>Bacillati</taxon>
        <taxon>Bacillota</taxon>
        <taxon>Bacilli</taxon>
        <taxon>Bacillales</taxon>
        <taxon>Bacillaceae</taxon>
        <taxon>Metabacillus</taxon>
    </lineage>
</organism>
<accession>A0ABW5BU10</accession>
<feature type="binding site" evidence="8">
    <location>
        <position position="69"/>
    </location>
    <ligand>
        <name>GTP</name>
        <dbReference type="ChEBI" id="CHEBI:37565"/>
    </ligand>
</feature>
<proteinExistence type="inferred from homology"/>
<evidence type="ECO:0000313" key="10">
    <source>
        <dbReference type="EMBL" id="MFD2213084.1"/>
    </source>
</evidence>
<keyword evidence="10" id="KW-0548">Nucleotidyltransferase</keyword>
<comment type="function">
    <text evidence="8">Transfers a GMP moiety from GTP to Mo-molybdopterin (Mo-MPT) cofactor (Moco or molybdenum cofactor) to form Mo-molybdopterin guanine dinucleotide (Mo-MGD) cofactor.</text>
</comment>
<keyword evidence="5 8" id="KW-0460">Magnesium</keyword>
<evidence type="ECO:0000313" key="11">
    <source>
        <dbReference type="Proteomes" id="UP001597318"/>
    </source>
</evidence>
<evidence type="ECO:0000256" key="6">
    <source>
        <dbReference type="ARBA" id="ARBA00023134"/>
    </source>
</evidence>
<feature type="binding site" evidence="8">
    <location>
        <begin position="9"/>
        <end position="11"/>
    </location>
    <ligand>
        <name>GTP</name>
        <dbReference type="ChEBI" id="CHEBI:37565"/>
    </ligand>
</feature>
<keyword evidence="4 8" id="KW-0547">Nucleotide-binding</keyword>
<evidence type="ECO:0000256" key="4">
    <source>
        <dbReference type="ARBA" id="ARBA00022741"/>
    </source>
</evidence>
<dbReference type="GO" id="GO:0061603">
    <property type="term" value="F:molybdenum cofactor guanylyltransferase activity"/>
    <property type="evidence" value="ECO:0007669"/>
    <property type="project" value="UniProtKB-EC"/>
</dbReference>
<dbReference type="EMBL" id="JBHUIK010000001">
    <property type="protein sequence ID" value="MFD2213084.1"/>
    <property type="molecule type" value="Genomic_DNA"/>
</dbReference>
<dbReference type="PANTHER" id="PTHR19136">
    <property type="entry name" value="MOLYBDENUM COFACTOR GUANYLYLTRANSFERASE"/>
    <property type="match status" value="1"/>
</dbReference>
<dbReference type="InterPro" id="IPR029044">
    <property type="entry name" value="Nucleotide-diphossugar_trans"/>
</dbReference>
<comment type="cofactor">
    <cofactor evidence="8">
        <name>Mg(2+)</name>
        <dbReference type="ChEBI" id="CHEBI:18420"/>
    </cofactor>
</comment>